<keyword evidence="3" id="KW-1185">Reference proteome</keyword>
<sequence>MTEAHPHFIGTYLVASDNEHALANDCHTLSDTDHPRQTDVHRRLIFICDGTSNNPVKDPGVDTTNPGRMASMFLSRSDGPPPAEPNKVVQNKPTGTKVWEQIIVIQPGLGNDGRGHKHLDLASAKHIVPIVVSLVRAASLFNLKVGDAISLIGFSRGSTTALILMAIFAHWGPLDMKKFRAIHPDPYKRDSAEGDVLDTAISEMVKRFIILKGLGAIPAPFDTLIVKNIKIDFVGVYDPVASLGFPDVGPFDNQNHNLDFVLNLDGLSTIEHVAVAVSDSEHRESFKPFLPHKSAAATNASTRLSITVFPGYHTSIGGGAGIHDPVQSLTLVWMTGHAIDAGLLINEHALIDMALPAYGFTPKNMLNDSMSLLYKAGGSFHRNEFGPVAKWHPSMKQPKFTELTHVKELPKETTDKQANKTHDTWLSNPAKEDPLSTLEDKFNTERLGFLNTRLLHLKSHLAEIGMYDYLKHDANGIKVRTGKQDKAAMQAWWKELGDHPIAKIIGWSVAFNEEGYNVTKTKVMEEIKASELREQAFLDVDPSKEHYDSIWEHIVSGSVQGLLKLAHRGLPINRVPRRLPMA</sequence>
<protein>
    <recommendedName>
        <fullName evidence="1">T6SS Phospholipase effector Tle1-like catalytic domain-containing protein</fullName>
    </recommendedName>
</protein>
<proteinExistence type="predicted"/>
<evidence type="ECO:0000313" key="2">
    <source>
        <dbReference type="EMBL" id="KAK3377143.1"/>
    </source>
</evidence>
<dbReference type="EMBL" id="JAULSN010000003">
    <property type="protein sequence ID" value="KAK3377143.1"/>
    <property type="molecule type" value="Genomic_DNA"/>
</dbReference>
<gene>
    <name evidence="2" type="ORF">B0T24DRAFT_592766</name>
</gene>
<feature type="domain" description="T6SS Phospholipase effector Tle1-like catalytic" evidence="1">
    <location>
        <begin position="42"/>
        <end position="335"/>
    </location>
</feature>
<dbReference type="PANTHER" id="PTHR33840">
    <property type="match status" value="1"/>
</dbReference>
<organism evidence="2 3">
    <name type="scientific">Lasiosphaeria ovina</name>
    <dbReference type="NCBI Taxonomy" id="92902"/>
    <lineage>
        <taxon>Eukaryota</taxon>
        <taxon>Fungi</taxon>
        <taxon>Dikarya</taxon>
        <taxon>Ascomycota</taxon>
        <taxon>Pezizomycotina</taxon>
        <taxon>Sordariomycetes</taxon>
        <taxon>Sordariomycetidae</taxon>
        <taxon>Sordariales</taxon>
        <taxon>Lasiosphaeriaceae</taxon>
        <taxon>Lasiosphaeria</taxon>
    </lineage>
</organism>
<dbReference type="PANTHER" id="PTHR33840:SF1">
    <property type="entry name" value="TLE1 PHOSPHOLIPASE DOMAIN-CONTAINING PROTEIN"/>
    <property type="match status" value="1"/>
</dbReference>
<evidence type="ECO:0000313" key="3">
    <source>
        <dbReference type="Proteomes" id="UP001287356"/>
    </source>
</evidence>
<comment type="caution">
    <text evidence="2">The sequence shown here is derived from an EMBL/GenBank/DDBJ whole genome shotgun (WGS) entry which is preliminary data.</text>
</comment>
<accession>A0AAE0NBF3</accession>
<dbReference type="Proteomes" id="UP001287356">
    <property type="component" value="Unassembled WGS sequence"/>
</dbReference>
<reference evidence="2" key="2">
    <citation type="submission" date="2023-06" db="EMBL/GenBank/DDBJ databases">
        <authorList>
            <consortium name="Lawrence Berkeley National Laboratory"/>
            <person name="Haridas S."/>
            <person name="Hensen N."/>
            <person name="Bonometti L."/>
            <person name="Westerberg I."/>
            <person name="Brannstrom I.O."/>
            <person name="Guillou S."/>
            <person name="Cros-Aarteil S."/>
            <person name="Calhoun S."/>
            <person name="Kuo A."/>
            <person name="Mondo S."/>
            <person name="Pangilinan J."/>
            <person name="Riley R."/>
            <person name="Labutti K."/>
            <person name="Andreopoulos B."/>
            <person name="Lipzen A."/>
            <person name="Chen C."/>
            <person name="Yanf M."/>
            <person name="Daum C."/>
            <person name="Ng V."/>
            <person name="Clum A."/>
            <person name="Steindorff A."/>
            <person name="Ohm R."/>
            <person name="Martin F."/>
            <person name="Silar P."/>
            <person name="Natvig D."/>
            <person name="Lalanne C."/>
            <person name="Gautier V."/>
            <person name="Ament-Velasquez S.L."/>
            <person name="Kruys A."/>
            <person name="Hutchinson M.I."/>
            <person name="Powell A.J."/>
            <person name="Barry K."/>
            <person name="Miller A.N."/>
            <person name="Grigoriev I.V."/>
            <person name="Debuchy R."/>
            <person name="Gladieux P."/>
            <person name="Thoren M.H."/>
            <person name="Johannesson H."/>
        </authorList>
    </citation>
    <scope>NUCLEOTIDE SEQUENCE</scope>
    <source>
        <strain evidence="2">CBS 958.72</strain>
    </source>
</reference>
<dbReference type="InterPro" id="IPR018712">
    <property type="entry name" value="Tle1-like_cat"/>
</dbReference>
<name>A0AAE0NBF3_9PEZI</name>
<reference evidence="2" key="1">
    <citation type="journal article" date="2023" name="Mol. Phylogenet. Evol.">
        <title>Genome-scale phylogeny and comparative genomics of the fungal order Sordariales.</title>
        <authorList>
            <person name="Hensen N."/>
            <person name="Bonometti L."/>
            <person name="Westerberg I."/>
            <person name="Brannstrom I.O."/>
            <person name="Guillou S."/>
            <person name="Cros-Aarteil S."/>
            <person name="Calhoun S."/>
            <person name="Haridas S."/>
            <person name="Kuo A."/>
            <person name="Mondo S."/>
            <person name="Pangilinan J."/>
            <person name="Riley R."/>
            <person name="LaButti K."/>
            <person name="Andreopoulos B."/>
            <person name="Lipzen A."/>
            <person name="Chen C."/>
            <person name="Yan M."/>
            <person name="Daum C."/>
            <person name="Ng V."/>
            <person name="Clum A."/>
            <person name="Steindorff A."/>
            <person name="Ohm R.A."/>
            <person name="Martin F."/>
            <person name="Silar P."/>
            <person name="Natvig D.O."/>
            <person name="Lalanne C."/>
            <person name="Gautier V."/>
            <person name="Ament-Velasquez S.L."/>
            <person name="Kruys A."/>
            <person name="Hutchinson M.I."/>
            <person name="Powell A.J."/>
            <person name="Barry K."/>
            <person name="Miller A.N."/>
            <person name="Grigoriev I.V."/>
            <person name="Debuchy R."/>
            <person name="Gladieux P."/>
            <person name="Hiltunen Thoren M."/>
            <person name="Johannesson H."/>
        </authorList>
    </citation>
    <scope>NUCLEOTIDE SEQUENCE</scope>
    <source>
        <strain evidence="2">CBS 958.72</strain>
    </source>
</reference>
<dbReference type="Pfam" id="PF09994">
    <property type="entry name" value="T6SS_Tle1-like_cat"/>
    <property type="match status" value="1"/>
</dbReference>
<evidence type="ECO:0000259" key="1">
    <source>
        <dbReference type="Pfam" id="PF09994"/>
    </source>
</evidence>
<dbReference type="AlphaFoldDB" id="A0AAE0NBF3"/>